<dbReference type="EMBL" id="MFVN01000040">
    <property type="protein sequence ID" value="OGI96404.1"/>
    <property type="molecule type" value="Genomic_DNA"/>
</dbReference>
<dbReference type="InterPro" id="IPR043993">
    <property type="entry name" value="T4SS_pilin"/>
</dbReference>
<evidence type="ECO:0000313" key="4">
    <source>
        <dbReference type="Proteomes" id="UP000177195"/>
    </source>
</evidence>
<accession>A0A1F6XQK8</accession>
<organism evidence="3 4">
    <name type="scientific">Candidatus Nomurabacteria bacterium RIFCSPLOWO2_02_FULL_42_17</name>
    <dbReference type="NCBI Taxonomy" id="1801789"/>
    <lineage>
        <taxon>Bacteria</taxon>
        <taxon>Candidatus Nomuraibacteriota</taxon>
    </lineage>
</organism>
<name>A0A1F6XQK8_9BACT</name>
<proteinExistence type="predicted"/>
<feature type="transmembrane region" description="Helical" evidence="1">
    <location>
        <begin position="46"/>
        <end position="73"/>
    </location>
</feature>
<protein>
    <recommendedName>
        <fullName evidence="5">DUF4190 domain-containing protein</fullName>
    </recommendedName>
</protein>
<dbReference type="AlphaFoldDB" id="A0A1F6XQK8"/>
<feature type="transmembrane region" description="Helical" evidence="1">
    <location>
        <begin position="85"/>
        <end position="109"/>
    </location>
</feature>
<keyword evidence="2" id="KW-0732">Signal</keyword>
<keyword evidence="1" id="KW-0472">Membrane</keyword>
<evidence type="ECO:0000256" key="1">
    <source>
        <dbReference type="SAM" id="Phobius"/>
    </source>
</evidence>
<dbReference type="Pfam" id="PF18895">
    <property type="entry name" value="T4SS_pilin"/>
    <property type="match status" value="1"/>
</dbReference>
<dbReference type="Proteomes" id="UP000177195">
    <property type="component" value="Unassembled WGS sequence"/>
</dbReference>
<keyword evidence="1" id="KW-0812">Transmembrane</keyword>
<evidence type="ECO:0000256" key="2">
    <source>
        <dbReference type="SAM" id="SignalP"/>
    </source>
</evidence>
<feature type="signal peptide" evidence="2">
    <location>
        <begin position="1"/>
        <end position="22"/>
    </location>
</feature>
<evidence type="ECO:0008006" key="5">
    <source>
        <dbReference type="Google" id="ProtNLM"/>
    </source>
</evidence>
<feature type="chain" id="PRO_5009527445" description="DUF4190 domain-containing protein" evidence="2">
    <location>
        <begin position="23"/>
        <end position="124"/>
    </location>
</feature>
<gene>
    <name evidence="3" type="ORF">A3I25_00015</name>
</gene>
<keyword evidence="1" id="KW-1133">Transmembrane helix</keyword>
<reference evidence="3 4" key="1">
    <citation type="journal article" date="2016" name="Nat. Commun.">
        <title>Thousands of microbial genomes shed light on interconnected biogeochemical processes in an aquifer system.</title>
        <authorList>
            <person name="Anantharaman K."/>
            <person name="Brown C.T."/>
            <person name="Hug L.A."/>
            <person name="Sharon I."/>
            <person name="Castelle C.J."/>
            <person name="Probst A.J."/>
            <person name="Thomas B.C."/>
            <person name="Singh A."/>
            <person name="Wilkins M.J."/>
            <person name="Karaoz U."/>
            <person name="Brodie E.L."/>
            <person name="Williams K.H."/>
            <person name="Hubbard S.S."/>
            <person name="Banfield J.F."/>
        </authorList>
    </citation>
    <scope>NUCLEOTIDE SEQUENCE [LARGE SCALE GENOMIC DNA]</scope>
</reference>
<comment type="caution">
    <text evidence="3">The sequence shown here is derived from an EMBL/GenBank/DDBJ whole genome shotgun (WGS) entry which is preliminary data.</text>
</comment>
<sequence length="124" mass="12777">MKKFISTLGVVAAGLLPLSVLAQIIGGTGGTASGTQVTSILTQVLTVLNIVMPIVLGLGVIYFIWGVVQYVTAKDEEKKKEGRGIMIMGIIGIFIIASIWGLVALIAGFTGVGQGGGISNPYTI</sequence>
<evidence type="ECO:0000313" key="3">
    <source>
        <dbReference type="EMBL" id="OGI96404.1"/>
    </source>
</evidence>